<dbReference type="Pfam" id="PF06778">
    <property type="entry name" value="Chlor_dismutase"/>
    <property type="match status" value="1"/>
</dbReference>
<dbReference type="InterPro" id="IPR007138">
    <property type="entry name" value="ABM_dom"/>
</dbReference>
<protein>
    <recommendedName>
        <fullName evidence="5">ABM domain-containing protein</fullName>
    </recommendedName>
</protein>
<keyword evidence="3" id="KW-0408">Iron</keyword>
<dbReference type="Pfam" id="PF03992">
    <property type="entry name" value="ABM"/>
    <property type="match status" value="1"/>
</dbReference>
<keyword evidence="2" id="KW-0479">Metal-binding</keyword>
<reference evidence="6" key="1">
    <citation type="journal article" date="2014" name="Int. J. Syst. Evol. Microbiol.">
        <title>Complete genome sequence of Corynebacterium casei LMG S-19264T (=DSM 44701T), isolated from a smear-ripened cheese.</title>
        <authorList>
            <consortium name="US DOE Joint Genome Institute (JGI-PGF)"/>
            <person name="Walter F."/>
            <person name="Albersmeier A."/>
            <person name="Kalinowski J."/>
            <person name="Ruckert C."/>
        </authorList>
    </citation>
    <scope>NUCLEOTIDE SEQUENCE</scope>
    <source>
        <strain evidence="6">JCM 17820</strain>
    </source>
</reference>
<dbReference type="SUPFAM" id="SSF54909">
    <property type="entry name" value="Dimeric alpha+beta barrel"/>
    <property type="match status" value="2"/>
</dbReference>
<evidence type="ECO:0000256" key="3">
    <source>
        <dbReference type="ARBA" id="ARBA00023004"/>
    </source>
</evidence>
<dbReference type="Gene3D" id="3.30.70.100">
    <property type="match status" value="1"/>
</dbReference>
<comment type="caution">
    <text evidence="6">The sequence shown here is derived from an EMBL/GenBank/DDBJ whole genome shotgun (WGS) entry which is preliminary data.</text>
</comment>
<keyword evidence="7" id="KW-1185">Reference proteome</keyword>
<feature type="region of interest" description="Disordered" evidence="4">
    <location>
        <begin position="484"/>
        <end position="507"/>
    </location>
</feature>
<evidence type="ECO:0000256" key="4">
    <source>
        <dbReference type="SAM" id="MobiDB-lite"/>
    </source>
</evidence>
<evidence type="ECO:0000313" key="6">
    <source>
        <dbReference type="EMBL" id="GGN91378.1"/>
    </source>
</evidence>
<dbReference type="InterPro" id="IPR011008">
    <property type="entry name" value="Dimeric_a/b-barrel"/>
</dbReference>
<dbReference type="GO" id="GO:0046872">
    <property type="term" value="F:metal ion binding"/>
    <property type="evidence" value="ECO:0007669"/>
    <property type="project" value="UniProtKB-KW"/>
</dbReference>
<sequence length="710" mass="77584">MDQRKPPETEEGWYVLHDCRRIDWDAWREAPQRVRDRALSEGIDFLAAYEAIEDAEEGQTAVYTVLGHKADIMILHLRPTMGDLDAAERHFEQTEFAQFTEREYSYVSVTEASGYTEKSREYFDGDVDDDSGLAQYIQARLHPEVPDEEFVCFYPMSKRRDPEQNWYDTSFEERAAHIKRHGDIGRGYGGDVNQMICGSIGFDDWEWGITLWSEHMTNIKELLTEMRFDPSTSKFAEFGPFYVGRRFDPTDLPAVLAGQRVPTGADSVTAEAVAHAEGGGQGRPDAHAEGGGQGRPDAHAEGGGQGRPDAHAEGGGQGRPDAHAEGGGHAHAGDAEDHGGAHPGSASEGDHPHGGESADADHPTSDEDDDSGHSGGRPDVSGDFEEIDDAAQRVGRLGLHEGEAYDAGDFALVFHSSADAEDIVDDVEDLGESFDHYDRHVTTTVRAQSGQTYVVSIWTAKEAAETAAGFLGDLAGVEERLGGQLGEGDAADDGGDHEQAAASSQSIREQLEAEGVYAGQPHGEDVYALVVYSEADPDELADEVADLRSAFDRYDTHVRTTVYMDSEVRSASDTSGDEPRADTTAVASLWDTEDAAETASEYLTDLPDVVRRQGESDGFGTMGMFYTVKPEHREDFVEKFDTVGGLLADMDGHRETALLANRDDGNDMFIASQWDSKEDAMAFFRSDAFSDTVSWGRDVLADRPRHVFLA</sequence>
<dbReference type="NCBIfam" id="NF007124">
    <property type="entry name" value="PRK09565.1"/>
    <property type="match status" value="1"/>
</dbReference>
<evidence type="ECO:0000256" key="1">
    <source>
        <dbReference type="ARBA" id="ARBA00022617"/>
    </source>
</evidence>
<dbReference type="PANTHER" id="PTHR36843">
    <property type="entry name" value="HEME-DEPENDENT PEROXIDASE YWFI-RELATED"/>
    <property type="match status" value="1"/>
</dbReference>
<name>A0A830GIX8_9EURY</name>
<feature type="compositionally biased region" description="Basic and acidic residues" evidence="4">
    <location>
        <begin position="348"/>
        <end position="365"/>
    </location>
</feature>
<dbReference type="AlphaFoldDB" id="A0A830GIX8"/>
<evidence type="ECO:0000256" key="2">
    <source>
        <dbReference type="ARBA" id="ARBA00022723"/>
    </source>
</evidence>
<feature type="compositionally biased region" description="Basic and acidic residues" evidence="4">
    <location>
        <begin position="320"/>
        <end position="340"/>
    </location>
</feature>
<accession>A0A830GIX8</accession>
<dbReference type="EMBL" id="BMOU01000002">
    <property type="protein sequence ID" value="GGN91378.1"/>
    <property type="molecule type" value="Genomic_DNA"/>
</dbReference>
<dbReference type="GO" id="GO:0016491">
    <property type="term" value="F:oxidoreductase activity"/>
    <property type="evidence" value="ECO:0007669"/>
    <property type="project" value="InterPro"/>
</dbReference>
<dbReference type="RefSeq" id="WP_188995918.1">
    <property type="nucleotide sequence ID" value="NZ_BMOU01000002.1"/>
</dbReference>
<dbReference type="Proteomes" id="UP000605784">
    <property type="component" value="Unassembled WGS sequence"/>
</dbReference>
<keyword evidence="1" id="KW-0349">Heme</keyword>
<dbReference type="NCBIfam" id="NF008913">
    <property type="entry name" value="PRK12276.1"/>
    <property type="match status" value="1"/>
</dbReference>
<dbReference type="Gene3D" id="3.30.70.1030">
    <property type="entry name" value="Apc35880, domain 1"/>
    <property type="match status" value="2"/>
</dbReference>
<dbReference type="InterPro" id="IPR010644">
    <property type="entry name" value="ChdC/CLD"/>
</dbReference>
<reference evidence="6" key="2">
    <citation type="submission" date="2020-09" db="EMBL/GenBank/DDBJ databases">
        <authorList>
            <person name="Sun Q."/>
            <person name="Ohkuma M."/>
        </authorList>
    </citation>
    <scope>NUCLEOTIDE SEQUENCE</scope>
    <source>
        <strain evidence="6">JCM 17820</strain>
    </source>
</reference>
<feature type="domain" description="ABM" evidence="5">
    <location>
        <begin position="620"/>
        <end position="708"/>
    </location>
</feature>
<proteinExistence type="predicted"/>
<dbReference type="PANTHER" id="PTHR36843:SF1">
    <property type="entry name" value="COPROHEME DECARBOXYLASE"/>
    <property type="match status" value="1"/>
</dbReference>
<feature type="region of interest" description="Disordered" evidence="4">
    <location>
        <begin position="269"/>
        <end position="383"/>
    </location>
</feature>
<evidence type="ECO:0000313" key="7">
    <source>
        <dbReference type="Proteomes" id="UP000605784"/>
    </source>
</evidence>
<evidence type="ECO:0000259" key="5">
    <source>
        <dbReference type="PROSITE" id="PS51725"/>
    </source>
</evidence>
<gene>
    <name evidence="6" type="ORF">GCM10009030_14250</name>
</gene>
<dbReference type="GO" id="GO:0020037">
    <property type="term" value="F:heme binding"/>
    <property type="evidence" value="ECO:0007669"/>
    <property type="project" value="InterPro"/>
</dbReference>
<dbReference type="PROSITE" id="PS51725">
    <property type="entry name" value="ABM"/>
    <property type="match status" value="1"/>
</dbReference>
<organism evidence="6 7">
    <name type="scientific">Haloarcula pellucida</name>
    <dbReference type="NCBI Taxonomy" id="1427151"/>
    <lineage>
        <taxon>Archaea</taxon>
        <taxon>Methanobacteriati</taxon>
        <taxon>Methanobacteriota</taxon>
        <taxon>Stenosarchaea group</taxon>
        <taxon>Halobacteria</taxon>
        <taxon>Halobacteriales</taxon>
        <taxon>Haloarculaceae</taxon>
        <taxon>Haloarcula</taxon>
    </lineage>
</organism>